<accession>A0ABQ9LH58</accession>
<reference evidence="2 3" key="1">
    <citation type="journal article" date="2023" name="Plant Biotechnol. J.">
        <title>Chromosome-level wild Hevea brasiliensis genome provides new tools for genomic-assisted breeding and valuable loci to elevate rubber yield.</title>
        <authorList>
            <person name="Cheng H."/>
            <person name="Song X."/>
            <person name="Hu Y."/>
            <person name="Wu T."/>
            <person name="Yang Q."/>
            <person name="An Z."/>
            <person name="Feng S."/>
            <person name="Deng Z."/>
            <person name="Wu W."/>
            <person name="Zeng X."/>
            <person name="Tu M."/>
            <person name="Wang X."/>
            <person name="Huang H."/>
        </authorList>
    </citation>
    <scope>NUCLEOTIDE SEQUENCE [LARGE SCALE GENOMIC DNA]</scope>
    <source>
        <strain evidence="2">MT/VB/25A 57/8</strain>
    </source>
</reference>
<proteinExistence type="inferred from homology"/>
<evidence type="ECO:0000256" key="1">
    <source>
        <dbReference type="ARBA" id="ARBA00006974"/>
    </source>
</evidence>
<dbReference type="Proteomes" id="UP001174677">
    <property type="component" value="Chromosome 12"/>
</dbReference>
<evidence type="ECO:0000313" key="2">
    <source>
        <dbReference type="EMBL" id="KAJ9166845.1"/>
    </source>
</evidence>
<organism evidence="2 3">
    <name type="scientific">Hevea brasiliensis</name>
    <name type="common">Para rubber tree</name>
    <name type="synonym">Siphonia brasiliensis</name>
    <dbReference type="NCBI Taxonomy" id="3981"/>
    <lineage>
        <taxon>Eukaryota</taxon>
        <taxon>Viridiplantae</taxon>
        <taxon>Streptophyta</taxon>
        <taxon>Embryophyta</taxon>
        <taxon>Tracheophyta</taxon>
        <taxon>Spermatophyta</taxon>
        <taxon>Magnoliopsida</taxon>
        <taxon>eudicotyledons</taxon>
        <taxon>Gunneridae</taxon>
        <taxon>Pentapetalae</taxon>
        <taxon>rosids</taxon>
        <taxon>fabids</taxon>
        <taxon>Malpighiales</taxon>
        <taxon>Euphorbiaceae</taxon>
        <taxon>Crotonoideae</taxon>
        <taxon>Micrandreae</taxon>
        <taxon>Hevea</taxon>
    </lineage>
</organism>
<protein>
    <recommendedName>
        <fullName evidence="4">SAUR family protein</fullName>
    </recommendedName>
</protein>
<sequence>MISAKKLIKLARKWQRMVSLRRKVITMPRNTEIVDAESCSTSYTVEKGHFVVYTIDQRRFVLPLEYLNNDIVKELFDLAEEEFGLAGNSPLILPCEAGFMEYIIDLIQRRMTKDVEKASLISMASIRCSSSTDPHQAITCQQLPIRSF</sequence>
<evidence type="ECO:0000313" key="3">
    <source>
        <dbReference type="Proteomes" id="UP001174677"/>
    </source>
</evidence>
<dbReference type="InterPro" id="IPR003676">
    <property type="entry name" value="SAUR_fam"/>
</dbReference>
<gene>
    <name evidence="2" type="ORF">P3X46_021541</name>
</gene>
<dbReference type="EMBL" id="JARPOI010000012">
    <property type="protein sequence ID" value="KAJ9166845.1"/>
    <property type="molecule type" value="Genomic_DNA"/>
</dbReference>
<keyword evidence="3" id="KW-1185">Reference proteome</keyword>
<comment type="similarity">
    <text evidence="1">Belongs to the ARG7 family.</text>
</comment>
<comment type="caution">
    <text evidence="2">The sequence shown here is derived from an EMBL/GenBank/DDBJ whole genome shotgun (WGS) entry which is preliminary data.</text>
</comment>
<evidence type="ECO:0008006" key="4">
    <source>
        <dbReference type="Google" id="ProtNLM"/>
    </source>
</evidence>
<dbReference type="Pfam" id="PF02519">
    <property type="entry name" value="Auxin_inducible"/>
    <property type="match status" value="1"/>
</dbReference>
<dbReference type="PANTHER" id="PTHR31175">
    <property type="entry name" value="AUXIN-RESPONSIVE FAMILY PROTEIN"/>
    <property type="match status" value="1"/>
</dbReference>
<dbReference type="PANTHER" id="PTHR31175:SF65">
    <property type="entry name" value="AUXIN-RESPONSIVE PROTEIN SAUR66-LIKE"/>
    <property type="match status" value="1"/>
</dbReference>
<name>A0ABQ9LH58_HEVBR</name>